<dbReference type="GO" id="GO:0016887">
    <property type="term" value="F:ATP hydrolysis activity"/>
    <property type="evidence" value="ECO:0007669"/>
    <property type="project" value="InterPro"/>
</dbReference>
<proteinExistence type="inferred from homology"/>
<dbReference type="Pfam" id="PF00005">
    <property type="entry name" value="ABC_tran"/>
    <property type="match status" value="2"/>
</dbReference>
<organism evidence="7 8">
    <name type="scientific">Mycoplasmoides pneumoniae</name>
    <name type="common">Mycoplasma pneumoniae</name>
    <dbReference type="NCBI Taxonomy" id="2104"/>
    <lineage>
        <taxon>Bacteria</taxon>
        <taxon>Bacillati</taxon>
        <taxon>Mycoplasmatota</taxon>
        <taxon>Mycoplasmoidales</taxon>
        <taxon>Mycoplasmoidaceae</taxon>
        <taxon>Mycoplasmoides</taxon>
    </lineage>
</organism>
<dbReference type="EMBL" id="LR214945">
    <property type="protein sequence ID" value="VEU57275.1"/>
    <property type="molecule type" value="Genomic_DNA"/>
</dbReference>
<dbReference type="InterPro" id="IPR017871">
    <property type="entry name" value="ABC_transporter-like_CS"/>
</dbReference>
<dbReference type="RefSeq" id="WP_014325408.1">
    <property type="nucleotide sequence ID" value="NZ_AP017318.1"/>
</dbReference>
<evidence type="ECO:0000313" key="7">
    <source>
        <dbReference type="EMBL" id="VEU57275.1"/>
    </source>
</evidence>
<dbReference type="InterPro" id="IPR003593">
    <property type="entry name" value="AAA+_ATPase"/>
</dbReference>
<dbReference type="InterPro" id="IPR050319">
    <property type="entry name" value="ABC_transp_ATP-bind"/>
</dbReference>
<accession>A0AAX0SPQ6</accession>
<gene>
    <name evidence="7" type="primary">pstB_2</name>
    <name evidence="7" type="ORF">NCTC10119_00548</name>
</gene>
<dbReference type="GO" id="GO:0015833">
    <property type="term" value="P:peptide transport"/>
    <property type="evidence" value="ECO:0007669"/>
    <property type="project" value="InterPro"/>
</dbReference>
<evidence type="ECO:0000256" key="3">
    <source>
        <dbReference type="ARBA" id="ARBA00022741"/>
    </source>
</evidence>
<dbReference type="GO" id="GO:0055085">
    <property type="term" value="P:transmembrane transport"/>
    <property type="evidence" value="ECO:0007669"/>
    <property type="project" value="UniProtKB-ARBA"/>
</dbReference>
<keyword evidence="7" id="KW-0378">Hydrolase</keyword>
<evidence type="ECO:0000259" key="6">
    <source>
        <dbReference type="PROSITE" id="PS50893"/>
    </source>
</evidence>
<evidence type="ECO:0000256" key="1">
    <source>
        <dbReference type="ARBA" id="ARBA00005417"/>
    </source>
</evidence>
<dbReference type="Pfam" id="PF08352">
    <property type="entry name" value="oligo_HPY"/>
    <property type="match status" value="1"/>
</dbReference>
<dbReference type="InterPro" id="IPR013563">
    <property type="entry name" value="Oligopep_ABC_C"/>
</dbReference>
<dbReference type="GeneID" id="66609136"/>
<dbReference type="Gene3D" id="3.40.50.300">
    <property type="entry name" value="P-loop containing nucleotide triphosphate hydrolases"/>
    <property type="match status" value="2"/>
</dbReference>
<keyword evidence="3" id="KW-0547">Nucleotide-binding</keyword>
<name>A0AAX0SPQ6_MYCPM</name>
<dbReference type="GO" id="GO:0005524">
    <property type="term" value="F:ATP binding"/>
    <property type="evidence" value="ECO:0007669"/>
    <property type="project" value="UniProtKB-KW"/>
</dbReference>
<sequence>METKKQKQNPLVNVKALSMLFKVRGSFFKALDEIDFTVNEGDFFGVIGESGSGKSTTGKCLIRLNIPSGGKVEIANHLISGKKLTRENDHWLKQNVQMVFQDPYSSLNPTKNVLTVISEPLVITKTVYGEVKEYLKTLAKLSFKTKKELLREDFELETQFYEKFFSKVLFHLETTINKFALLQESNNNSSAELAQTILGHTDDLIEALRQEFGLVYEFSSSQSEPLQKALKDKQETLAQDTIDKLKQELYTTQQKAKVSTQAFATWQKLQQTKQNLKAYRAQMAEELQNKPRIYLNAWLLTTKNYIKDSRQNTQLTDDVFAFSYNDMVDKKRRLVLVLSEYYKALPFFYDNWIHQNADRFDELTNAVFFDLIDVVIALNRDFANVESDAKAELIRFVQFIRRLCDLRFAALKKSFKKQTNYSFDFNRETELLYANSCYDIKELPQVIQPYWEKLFSDANYDKIAKSVQELNDIISTDIEKASNIASEINTKISSFKTEIAELKATFKTEKKAEDHSAQITGLKTQIAEIQTQIKQQKREVQSTEKAALKPVLKQYKSALHLYKRFKQLLRQFTKQLNLLVKKQQELEKIEEGLDLTIWERIQLLFHPVEGDLKSELKTRLKSFGVINFEYKRAVRESRVFRLVHFGHDVMKWGLFLPLTKIFMRNKVYEALDSVGLKREHAYRYPHEFSGGQRQRIAIARALITKPKLIIADELISALDVSIQAQVINILKDLAKKHNLTVLFIAHDLSMVQTVCNRLIIMHRGKIVERGSTDEIFAHPVHPYTRSLIKASPKLSKINIDLASFDEKFTYDSDYSLTNMPSFLKVPNTQEHELYCTQGQFDSWIKGASRIN</sequence>
<dbReference type="InterPro" id="IPR027417">
    <property type="entry name" value="P-loop_NTPase"/>
</dbReference>
<dbReference type="EC" id="3.6.3.-" evidence="7"/>
<dbReference type="PANTHER" id="PTHR43776">
    <property type="entry name" value="TRANSPORT ATP-BINDING PROTEIN"/>
    <property type="match status" value="1"/>
</dbReference>
<evidence type="ECO:0000256" key="4">
    <source>
        <dbReference type="ARBA" id="ARBA00022840"/>
    </source>
</evidence>
<dbReference type="Proteomes" id="UP000289557">
    <property type="component" value="Chromosome"/>
</dbReference>
<keyword evidence="4 7" id="KW-0067">ATP-binding</keyword>
<dbReference type="SUPFAM" id="SSF52540">
    <property type="entry name" value="P-loop containing nucleoside triphosphate hydrolases"/>
    <property type="match status" value="1"/>
</dbReference>
<evidence type="ECO:0000256" key="5">
    <source>
        <dbReference type="SAM" id="Coils"/>
    </source>
</evidence>
<reference evidence="7 8" key="1">
    <citation type="submission" date="2019-01" db="EMBL/GenBank/DDBJ databases">
        <authorList>
            <consortium name="Pathogen Informatics"/>
        </authorList>
    </citation>
    <scope>NUCLEOTIDE SEQUENCE [LARGE SCALE GENOMIC DNA]</scope>
    <source>
        <strain evidence="7 8">NCTC10119</strain>
    </source>
</reference>
<feature type="coiled-coil region" evidence="5">
    <location>
        <begin position="512"/>
        <end position="589"/>
    </location>
</feature>
<dbReference type="Gene3D" id="1.20.5.1700">
    <property type="match status" value="1"/>
</dbReference>
<protein>
    <submittedName>
        <fullName evidence="7">Phosphate ABC transporter ATP-binding protein</fullName>
        <ecNumber evidence="7">3.6.3.-</ecNumber>
    </submittedName>
</protein>
<dbReference type="PANTHER" id="PTHR43776:SF7">
    <property type="entry name" value="D,D-DIPEPTIDE TRANSPORT ATP-BINDING PROTEIN DDPF-RELATED"/>
    <property type="match status" value="1"/>
</dbReference>
<dbReference type="PROSITE" id="PS00211">
    <property type="entry name" value="ABC_TRANSPORTER_1"/>
    <property type="match status" value="1"/>
</dbReference>
<dbReference type="PROSITE" id="PS50893">
    <property type="entry name" value="ABC_TRANSPORTER_2"/>
    <property type="match status" value="1"/>
</dbReference>
<keyword evidence="5" id="KW-0175">Coiled coil</keyword>
<dbReference type="AlphaFoldDB" id="A0AAX0SPQ6"/>
<feature type="domain" description="ABC transporter" evidence="6">
    <location>
        <begin position="14"/>
        <end position="788"/>
    </location>
</feature>
<dbReference type="InterPro" id="IPR003439">
    <property type="entry name" value="ABC_transporter-like_ATP-bd"/>
</dbReference>
<evidence type="ECO:0000313" key="8">
    <source>
        <dbReference type="Proteomes" id="UP000289557"/>
    </source>
</evidence>
<comment type="similarity">
    <text evidence="1">Belongs to the ABC transporter superfamily.</text>
</comment>
<evidence type="ECO:0000256" key="2">
    <source>
        <dbReference type="ARBA" id="ARBA00022448"/>
    </source>
</evidence>
<dbReference type="SMART" id="SM00382">
    <property type="entry name" value="AAA"/>
    <property type="match status" value="1"/>
</dbReference>
<keyword evidence="2" id="KW-0813">Transport</keyword>